<dbReference type="InterPro" id="IPR012349">
    <property type="entry name" value="Split_barrel_FMN-bd"/>
</dbReference>
<keyword evidence="3" id="KW-0288">FMN</keyword>
<dbReference type="STRING" id="140314.SAMN04488076_102111"/>
<dbReference type="OrthoDB" id="9794638at2"/>
<evidence type="ECO:0000256" key="3">
    <source>
        <dbReference type="ARBA" id="ARBA00022643"/>
    </source>
</evidence>
<sequence length="206" mass="22956">MHHFKAKDLTDKQMYKFLSGSIIPRPIAWITTQNPETKIVNAAPFSFFSAVSNVSPLLTIAILRNGGKIKDSAKNLLSGKQGVVHIVSEELVEEMNKTSAPLPDTESEIDLTSLTLTESHSVSVPAIKEAKIRMEVTLHQYVPVMDDEGNVITDLFILQANEFYFDDSVFDEEKQYVLADQLKPVARLAGNEYATIGDIYSINRPK</sequence>
<dbReference type="Pfam" id="PF01613">
    <property type="entry name" value="Flavin_Reduct"/>
    <property type="match status" value="1"/>
</dbReference>
<dbReference type="SMART" id="SM00903">
    <property type="entry name" value="Flavin_Reduct"/>
    <property type="match status" value="1"/>
</dbReference>
<evidence type="ECO:0000313" key="7">
    <source>
        <dbReference type="Proteomes" id="UP000242754"/>
    </source>
</evidence>
<name>A0A143Y6C8_9LACT</name>
<dbReference type="PANTHER" id="PTHR33798:SF5">
    <property type="entry name" value="FLAVIN REDUCTASE LIKE DOMAIN-CONTAINING PROTEIN"/>
    <property type="match status" value="1"/>
</dbReference>
<dbReference type="InterPro" id="IPR002563">
    <property type="entry name" value="Flavin_Rdtase-like_dom"/>
</dbReference>
<dbReference type="PANTHER" id="PTHR33798">
    <property type="entry name" value="FLAVOPROTEIN OXYGENASE"/>
    <property type="match status" value="1"/>
</dbReference>
<dbReference type="SUPFAM" id="SSF50475">
    <property type="entry name" value="FMN-binding split barrel"/>
    <property type="match status" value="1"/>
</dbReference>
<evidence type="ECO:0000259" key="5">
    <source>
        <dbReference type="SMART" id="SM00903"/>
    </source>
</evidence>
<accession>A0A143Y6C8</accession>
<dbReference type="GO" id="GO:0016646">
    <property type="term" value="F:oxidoreductase activity, acting on the CH-NH group of donors, NAD or NADP as acceptor"/>
    <property type="evidence" value="ECO:0007669"/>
    <property type="project" value="UniProtKB-ARBA"/>
</dbReference>
<evidence type="ECO:0000256" key="2">
    <source>
        <dbReference type="ARBA" id="ARBA00022630"/>
    </source>
</evidence>
<dbReference type="AlphaFoldDB" id="A0A143Y6C8"/>
<feature type="domain" description="Flavin reductase like" evidence="5">
    <location>
        <begin position="20"/>
        <end position="178"/>
    </location>
</feature>
<protein>
    <recommendedName>
        <fullName evidence="5">Flavin reductase like domain-containing protein</fullName>
    </recommendedName>
</protein>
<gene>
    <name evidence="6" type="ORF">Tpal_180</name>
</gene>
<proteinExistence type="inferred from homology"/>
<evidence type="ECO:0000256" key="1">
    <source>
        <dbReference type="ARBA" id="ARBA00001917"/>
    </source>
</evidence>
<dbReference type="RefSeq" id="WP_087030062.1">
    <property type="nucleotide sequence ID" value="NZ_FJNE01000001.1"/>
</dbReference>
<keyword evidence="7" id="KW-1185">Reference proteome</keyword>
<evidence type="ECO:0000313" key="6">
    <source>
        <dbReference type="EMBL" id="CZQ81300.1"/>
    </source>
</evidence>
<organism evidence="6 7">
    <name type="scientific">Trichococcus palustris</name>
    <dbReference type="NCBI Taxonomy" id="140314"/>
    <lineage>
        <taxon>Bacteria</taxon>
        <taxon>Bacillati</taxon>
        <taxon>Bacillota</taxon>
        <taxon>Bacilli</taxon>
        <taxon>Lactobacillales</taxon>
        <taxon>Carnobacteriaceae</taxon>
        <taxon>Trichococcus</taxon>
    </lineage>
</organism>
<dbReference type="EMBL" id="FJNE01000001">
    <property type="protein sequence ID" value="CZQ81300.1"/>
    <property type="molecule type" value="Genomic_DNA"/>
</dbReference>
<dbReference type="Gene3D" id="2.30.110.10">
    <property type="entry name" value="Electron Transport, Fmn-binding Protein, Chain A"/>
    <property type="match status" value="1"/>
</dbReference>
<evidence type="ECO:0000256" key="4">
    <source>
        <dbReference type="ARBA" id="ARBA00038054"/>
    </source>
</evidence>
<dbReference type="Proteomes" id="UP000242754">
    <property type="component" value="Unassembled WGS sequence"/>
</dbReference>
<comment type="similarity">
    <text evidence="4">Belongs to the flavoredoxin family.</text>
</comment>
<dbReference type="GO" id="GO:0010181">
    <property type="term" value="F:FMN binding"/>
    <property type="evidence" value="ECO:0007669"/>
    <property type="project" value="InterPro"/>
</dbReference>
<keyword evidence="2" id="KW-0285">Flavoprotein</keyword>
<comment type="cofactor">
    <cofactor evidence="1">
        <name>FMN</name>
        <dbReference type="ChEBI" id="CHEBI:58210"/>
    </cofactor>
</comment>
<reference evidence="6 7" key="1">
    <citation type="submission" date="2016-02" db="EMBL/GenBank/DDBJ databases">
        <authorList>
            <person name="Wen L."/>
            <person name="He K."/>
            <person name="Yang H."/>
        </authorList>
    </citation>
    <scope>NUCLEOTIDE SEQUENCE [LARGE SCALE GENOMIC DNA]</scope>
    <source>
        <strain evidence="6">Trichococcus palustris</strain>
    </source>
</reference>